<dbReference type="Gene3D" id="3.40.50.1980">
    <property type="entry name" value="Nitrogenase molybdenum iron protein domain"/>
    <property type="match status" value="2"/>
</dbReference>
<organism evidence="8 9">
    <name type="scientific">Oceanobacillus neutriphilus</name>
    <dbReference type="NCBI Taxonomy" id="531815"/>
    <lineage>
        <taxon>Bacteria</taxon>
        <taxon>Bacillati</taxon>
        <taxon>Bacillota</taxon>
        <taxon>Bacilli</taxon>
        <taxon>Bacillales</taxon>
        <taxon>Bacillaceae</taxon>
        <taxon>Oceanobacillus</taxon>
    </lineage>
</organism>
<reference evidence="9" key="1">
    <citation type="journal article" date="2019" name="Int. J. Syst. Evol. Microbiol.">
        <title>The Global Catalogue of Microorganisms (GCM) 10K type strain sequencing project: providing services to taxonomists for standard genome sequencing and annotation.</title>
        <authorList>
            <consortium name="The Broad Institute Genomics Platform"/>
            <consortium name="The Broad Institute Genome Sequencing Center for Infectious Disease"/>
            <person name="Wu L."/>
            <person name="Ma J."/>
        </authorList>
    </citation>
    <scope>NUCLEOTIDE SEQUENCE [LARGE SCALE GENOMIC DNA]</scope>
    <source>
        <strain evidence="9">CGMCC 1.7693</strain>
    </source>
</reference>
<feature type="signal peptide" evidence="6">
    <location>
        <begin position="1"/>
        <end position="23"/>
    </location>
</feature>
<dbReference type="PANTHER" id="PTHR30532">
    <property type="entry name" value="IRON III DICITRATE-BINDING PERIPLASMIC PROTEIN"/>
    <property type="match status" value="1"/>
</dbReference>
<keyword evidence="3" id="KW-0813">Transport</keyword>
<comment type="caution">
    <text evidence="8">The sequence shown here is derived from an EMBL/GenBank/DDBJ whole genome shotgun (WGS) entry which is preliminary data.</text>
</comment>
<evidence type="ECO:0000259" key="7">
    <source>
        <dbReference type="PROSITE" id="PS50983"/>
    </source>
</evidence>
<comment type="subcellular location">
    <subcellularLocation>
        <location evidence="1">Cell membrane</location>
        <topology evidence="1">Lipid-anchor</topology>
    </subcellularLocation>
</comment>
<accession>A0ABQ2NU70</accession>
<evidence type="ECO:0000313" key="9">
    <source>
        <dbReference type="Proteomes" id="UP000641206"/>
    </source>
</evidence>
<proteinExistence type="inferred from homology"/>
<evidence type="ECO:0000256" key="5">
    <source>
        <dbReference type="SAM" id="MobiDB-lite"/>
    </source>
</evidence>
<dbReference type="CDD" id="cd01146">
    <property type="entry name" value="FhuD"/>
    <property type="match status" value="1"/>
</dbReference>
<dbReference type="SUPFAM" id="SSF53807">
    <property type="entry name" value="Helical backbone' metal receptor"/>
    <property type="match status" value="1"/>
</dbReference>
<keyword evidence="4 6" id="KW-0732">Signal</keyword>
<name>A0ABQ2NU70_9BACI</name>
<sequence length="353" mass="38595">MKTYKKMQIGALLILFICMIALAACSSDSKSTKDEEDTESNSGSEEAGEYPITIEHAFGETEIESKPERVVTIQWGNQDVALALGVVPVGFSEANFGVQQDDNGLLPWTAEKLEELDATDPNVFQDTDGLDFEAISDAQPDVILAAYSGITQEDYDLLSEIAPVVAYPTSPWTTTWREQVLYNAKGMGMEAEGEQLITDVEDTIDEKLKEYPEIEGKKVVWVNFSAEDTSQLHIYTPIDSRGAFLYELGLEYPESITEMIEDEDSYSLNLSAENAGALNDADIIVGYGNEALLETLQDDPLLGKIPAIERGSVAFIDSDTPLVAAGTPTPLSITYTIDEYLELIGGAVENINE</sequence>
<dbReference type="PROSITE" id="PS51257">
    <property type="entry name" value="PROKAR_LIPOPROTEIN"/>
    <property type="match status" value="1"/>
</dbReference>
<feature type="region of interest" description="Disordered" evidence="5">
    <location>
        <begin position="29"/>
        <end position="51"/>
    </location>
</feature>
<keyword evidence="9" id="KW-1185">Reference proteome</keyword>
<dbReference type="EMBL" id="BMLW01000005">
    <property type="protein sequence ID" value="GGP10613.1"/>
    <property type="molecule type" value="Genomic_DNA"/>
</dbReference>
<evidence type="ECO:0000256" key="6">
    <source>
        <dbReference type="SAM" id="SignalP"/>
    </source>
</evidence>
<dbReference type="PANTHER" id="PTHR30532:SF24">
    <property type="entry name" value="FERRIC ENTEROBACTIN-BINDING PERIPLASMIC PROTEIN FEPB"/>
    <property type="match status" value="1"/>
</dbReference>
<feature type="domain" description="Fe/B12 periplasmic-binding" evidence="7">
    <location>
        <begin position="69"/>
        <end position="348"/>
    </location>
</feature>
<gene>
    <name evidence="8" type="ORF">GCM10011346_19440</name>
</gene>
<evidence type="ECO:0000256" key="2">
    <source>
        <dbReference type="ARBA" id="ARBA00008814"/>
    </source>
</evidence>
<dbReference type="Proteomes" id="UP000641206">
    <property type="component" value="Unassembled WGS sequence"/>
</dbReference>
<dbReference type="PROSITE" id="PS50983">
    <property type="entry name" value="FE_B12_PBP"/>
    <property type="match status" value="1"/>
</dbReference>
<dbReference type="RefSeq" id="WP_229720155.1">
    <property type="nucleotide sequence ID" value="NZ_BMLW01000005.1"/>
</dbReference>
<evidence type="ECO:0000256" key="3">
    <source>
        <dbReference type="ARBA" id="ARBA00022448"/>
    </source>
</evidence>
<dbReference type="Pfam" id="PF01497">
    <property type="entry name" value="Peripla_BP_2"/>
    <property type="match status" value="1"/>
</dbReference>
<evidence type="ECO:0000313" key="8">
    <source>
        <dbReference type="EMBL" id="GGP10613.1"/>
    </source>
</evidence>
<comment type="similarity">
    <text evidence="2">Belongs to the bacterial solute-binding protein 8 family.</text>
</comment>
<protein>
    <submittedName>
        <fullName evidence="8">Periplasmic binding protein</fullName>
    </submittedName>
</protein>
<dbReference type="InterPro" id="IPR051313">
    <property type="entry name" value="Bact_iron-sidero_bind"/>
</dbReference>
<evidence type="ECO:0000256" key="4">
    <source>
        <dbReference type="ARBA" id="ARBA00022729"/>
    </source>
</evidence>
<feature type="chain" id="PRO_5046146415" evidence="6">
    <location>
        <begin position="24"/>
        <end position="353"/>
    </location>
</feature>
<evidence type="ECO:0000256" key="1">
    <source>
        <dbReference type="ARBA" id="ARBA00004193"/>
    </source>
</evidence>
<dbReference type="InterPro" id="IPR002491">
    <property type="entry name" value="ABC_transptr_periplasmic_BD"/>
</dbReference>